<evidence type="ECO:0000313" key="1">
    <source>
        <dbReference type="EMBL" id="MEM4988055.1"/>
    </source>
</evidence>
<organism evidence="1 2">
    <name type="scientific">Collimonas rhizosphaerae</name>
    <dbReference type="NCBI Taxonomy" id="3126357"/>
    <lineage>
        <taxon>Bacteria</taxon>
        <taxon>Pseudomonadati</taxon>
        <taxon>Pseudomonadota</taxon>
        <taxon>Betaproteobacteria</taxon>
        <taxon>Burkholderiales</taxon>
        <taxon>Oxalobacteraceae</taxon>
        <taxon>Collimonas</taxon>
    </lineage>
</organism>
<dbReference type="RefSeq" id="WP_342829546.1">
    <property type="nucleotide sequence ID" value="NZ_JBANDC010000007.1"/>
</dbReference>
<dbReference type="EMBL" id="JBANDC010000007">
    <property type="protein sequence ID" value="MEM4988055.1"/>
    <property type="molecule type" value="Genomic_DNA"/>
</dbReference>
<reference evidence="1 2" key="1">
    <citation type="submission" date="2024-02" db="EMBL/GenBank/DDBJ databases">
        <title>Draft genome sequence of Collimonas sp. strain H4R21, an effective mineral-weathering bacterial strain isolated from the beech rhizosphere.</title>
        <authorList>
            <person name="Morin E."/>
            <person name="Uroz S."/>
            <person name="Leveau J.H.J."/>
            <person name="Kumar R."/>
            <person name="Rey M.W."/>
            <person name="Pham J."/>
        </authorList>
    </citation>
    <scope>NUCLEOTIDE SEQUENCE [LARGE SCALE GENOMIC DNA]</scope>
    <source>
        <strain evidence="1 2">H4R21</strain>
    </source>
</reference>
<keyword evidence="2" id="KW-1185">Reference proteome</keyword>
<sequence length="561" mass="59714">MKADLTRNTFHPLKHFSRVLMQQGRVQVDADWNEQTAILLHYLHTLGADLIGAHGGPIAHAGFALTPLTPGGAASGDFRITPGRYYVDGILCELDTDAVTLTVQSAASGQVVVQVPAWTLNGIPFQAGQYVEVFDAKIPAQTPPFPPTVVTIASVDPTHRLLTLQGAPAGLPAPQMPTLRRVVSYLTQPDYPVAAGAKLAAGDYQVCLDVWERHVSYVEDDSIREVALGGPDTATRSKVTWQVKLAPACVAASANAATGAGTAGSAGNAGQTSRCCSVDEISLHFQPPSRPQLKARAKLDAGATDPCIIAPDARYRGAENQLYRVEIHSGDTTPPTFKWSRENGSVVFPIVSGGGTNVLTLETLGRDDRFGLREGDWVEVENDDYVLQNLASPLLQVQAIDRVGLSVTLSGSTDSTINDGAKHPLLRRWDQQQGDATDGGLQLSANGAAAIVEDSTDNWLSLEDGVQIQFQKPGSNAAPNQYRTGDYWLIPARTATGNVEWPSEPDIQGQPVPLALPPDGIVHHYAPLGVLTVDAGGNVAAVSSDCRKQFDTVVNLTPKKP</sequence>
<evidence type="ECO:0000313" key="2">
    <source>
        <dbReference type="Proteomes" id="UP001495910"/>
    </source>
</evidence>
<dbReference type="Proteomes" id="UP001495910">
    <property type="component" value="Unassembled WGS sequence"/>
</dbReference>
<dbReference type="InterPro" id="IPR045392">
    <property type="entry name" value="DUF6519"/>
</dbReference>
<proteinExistence type="predicted"/>
<comment type="caution">
    <text evidence="1">The sequence shown here is derived from an EMBL/GenBank/DDBJ whole genome shotgun (WGS) entry which is preliminary data.</text>
</comment>
<dbReference type="Pfam" id="PF20129">
    <property type="entry name" value="DUF6519"/>
    <property type="match status" value="3"/>
</dbReference>
<gene>
    <name evidence="1" type="ORF">V8G57_11720</name>
</gene>
<protein>
    <submittedName>
        <fullName evidence="1">DUF6519 domain-containing protein</fullName>
    </submittedName>
</protein>
<name>A0ABU9PVQ1_9BURK</name>
<accession>A0ABU9PVQ1</accession>